<protein>
    <submittedName>
        <fullName evidence="9">GDP-perosamine synthase</fullName>
    </submittedName>
</protein>
<dbReference type="Gene3D" id="3.40.640.10">
    <property type="entry name" value="Type I PLP-dependent aspartate aminotransferase-like (Major domain)"/>
    <property type="match status" value="1"/>
</dbReference>
<dbReference type="GO" id="GO:0008483">
    <property type="term" value="F:transaminase activity"/>
    <property type="evidence" value="ECO:0007669"/>
    <property type="project" value="UniProtKB-KW"/>
</dbReference>
<evidence type="ECO:0000256" key="7">
    <source>
        <dbReference type="PIRSR" id="PIRSR000390-2"/>
    </source>
</evidence>
<dbReference type="PANTHER" id="PTHR30244">
    <property type="entry name" value="TRANSAMINASE"/>
    <property type="match status" value="1"/>
</dbReference>
<keyword evidence="4 7" id="KW-0663">Pyridoxal phosphate</keyword>
<evidence type="ECO:0000256" key="1">
    <source>
        <dbReference type="ARBA" id="ARBA00001933"/>
    </source>
</evidence>
<dbReference type="InterPro" id="IPR015424">
    <property type="entry name" value="PyrdxlP-dep_Trfase"/>
</dbReference>
<evidence type="ECO:0000256" key="3">
    <source>
        <dbReference type="ARBA" id="ARBA00022679"/>
    </source>
</evidence>
<evidence type="ECO:0000313" key="9">
    <source>
        <dbReference type="EMBL" id="GGG83322.1"/>
    </source>
</evidence>
<proteinExistence type="inferred from homology"/>
<dbReference type="Gene3D" id="3.90.1150.10">
    <property type="entry name" value="Aspartate Aminotransferase, domain 1"/>
    <property type="match status" value="1"/>
</dbReference>
<dbReference type="AlphaFoldDB" id="A0A917HLM2"/>
<evidence type="ECO:0000256" key="8">
    <source>
        <dbReference type="RuleBase" id="RU004508"/>
    </source>
</evidence>
<dbReference type="RefSeq" id="WP_188891922.1">
    <property type="nucleotide sequence ID" value="NZ_BMHY01000011.1"/>
</dbReference>
<sequence length="372" mass="40981">MEGKFYPVAVPVLNGNEKKYVMDCIDSSWISSTGKYITAFEEAFAAYCGARYAISCSNGTTALHLALLAHGVGPGDEVIVPTLTFIATANAVVYCGAKPVFADCEPDTWNISIEHVESLITPNTKGIIPVHLYGHPAEMDAVHALAQKHGLFVIEDAAEALGAEFNGRRTGSLSGCATFSLFGNKIITTGEGGMITTDDEKLAGMMRTLRGQGIDPVRKYWFPVIGYNYRMTNMQAAVGCAQLENIDWHVGERIRVASLYEAQLRDTSGITLPVQKPWAKNVYWMYSIVLDGADEERRNQFMALLKEDGIETRPFFYPMHVLPPYKDLQALDQFPVANRIAAQGLNVPTYGGLSESDVQYITDRIKYRLLNG</sequence>
<dbReference type="InterPro" id="IPR015421">
    <property type="entry name" value="PyrdxlP-dep_Trfase_major"/>
</dbReference>
<feature type="active site" description="Proton acceptor" evidence="6">
    <location>
        <position position="185"/>
    </location>
</feature>
<dbReference type="PANTHER" id="PTHR30244:SF34">
    <property type="entry name" value="DTDP-4-AMINO-4,6-DIDEOXYGALACTOSE TRANSAMINASE"/>
    <property type="match status" value="1"/>
</dbReference>
<dbReference type="EMBL" id="BMHY01000011">
    <property type="protein sequence ID" value="GGG83322.1"/>
    <property type="molecule type" value="Genomic_DNA"/>
</dbReference>
<accession>A0A917HLM2</accession>
<keyword evidence="10" id="KW-1185">Reference proteome</keyword>
<dbReference type="Proteomes" id="UP000600247">
    <property type="component" value="Unassembled WGS sequence"/>
</dbReference>
<keyword evidence="3" id="KW-0808">Transferase</keyword>
<dbReference type="Pfam" id="PF01041">
    <property type="entry name" value="DegT_DnrJ_EryC1"/>
    <property type="match status" value="1"/>
</dbReference>
<dbReference type="GO" id="GO:0000271">
    <property type="term" value="P:polysaccharide biosynthetic process"/>
    <property type="evidence" value="ECO:0007669"/>
    <property type="project" value="TreeGrafter"/>
</dbReference>
<comment type="cofactor">
    <cofactor evidence="1">
        <name>pyridoxal 5'-phosphate</name>
        <dbReference type="ChEBI" id="CHEBI:597326"/>
    </cofactor>
</comment>
<dbReference type="GO" id="GO:0030170">
    <property type="term" value="F:pyridoxal phosphate binding"/>
    <property type="evidence" value="ECO:0007669"/>
    <property type="project" value="TreeGrafter"/>
</dbReference>
<dbReference type="InterPro" id="IPR000653">
    <property type="entry name" value="DegT/StrS_aminotransferase"/>
</dbReference>
<feature type="modified residue" description="N6-(pyridoxal phosphate)lysine" evidence="7">
    <location>
        <position position="185"/>
    </location>
</feature>
<reference evidence="9 10" key="1">
    <citation type="journal article" date="2014" name="Int. J. Syst. Evol. Microbiol.">
        <title>Complete genome sequence of Corynebacterium casei LMG S-19264T (=DSM 44701T), isolated from a smear-ripened cheese.</title>
        <authorList>
            <consortium name="US DOE Joint Genome Institute (JGI-PGF)"/>
            <person name="Walter F."/>
            <person name="Albersmeier A."/>
            <person name="Kalinowski J."/>
            <person name="Ruckert C."/>
        </authorList>
    </citation>
    <scope>NUCLEOTIDE SEQUENCE [LARGE SCALE GENOMIC DNA]</scope>
    <source>
        <strain evidence="9 10">CGMCC 1.15286</strain>
    </source>
</reference>
<name>A0A917HLM2_9BACL</name>
<dbReference type="FunFam" id="3.40.640.10:FF:000090">
    <property type="entry name" value="Pyridoxal phosphate-dependent aminotransferase"/>
    <property type="match status" value="1"/>
</dbReference>
<dbReference type="CDD" id="cd00616">
    <property type="entry name" value="AHBA_syn"/>
    <property type="match status" value="1"/>
</dbReference>
<dbReference type="SUPFAM" id="SSF53383">
    <property type="entry name" value="PLP-dependent transferases"/>
    <property type="match status" value="1"/>
</dbReference>
<comment type="caution">
    <text evidence="9">The sequence shown here is derived from an EMBL/GenBank/DDBJ whole genome shotgun (WGS) entry which is preliminary data.</text>
</comment>
<evidence type="ECO:0000256" key="4">
    <source>
        <dbReference type="ARBA" id="ARBA00022898"/>
    </source>
</evidence>
<comment type="similarity">
    <text evidence="5 8">Belongs to the DegT/DnrJ/EryC1 family.</text>
</comment>
<dbReference type="InterPro" id="IPR015422">
    <property type="entry name" value="PyrdxlP-dep_Trfase_small"/>
</dbReference>
<evidence type="ECO:0000256" key="6">
    <source>
        <dbReference type="PIRSR" id="PIRSR000390-1"/>
    </source>
</evidence>
<gene>
    <name evidence="9" type="primary">per</name>
    <name evidence="9" type="ORF">GCM10010918_46160</name>
</gene>
<dbReference type="PIRSF" id="PIRSF000390">
    <property type="entry name" value="PLP_StrS"/>
    <property type="match status" value="1"/>
</dbReference>
<evidence type="ECO:0000256" key="5">
    <source>
        <dbReference type="ARBA" id="ARBA00037999"/>
    </source>
</evidence>
<evidence type="ECO:0000313" key="10">
    <source>
        <dbReference type="Proteomes" id="UP000600247"/>
    </source>
</evidence>
<keyword evidence="2" id="KW-0032">Aminotransferase</keyword>
<organism evidence="9 10">
    <name type="scientific">Paenibacillus radicis</name>
    <name type="common">ex Gao et al. 2016</name>
    <dbReference type="NCBI Taxonomy" id="1737354"/>
    <lineage>
        <taxon>Bacteria</taxon>
        <taxon>Bacillati</taxon>
        <taxon>Bacillota</taxon>
        <taxon>Bacilli</taxon>
        <taxon>Bacillales</taxon>
        <taxon>Paenibacillaceae</taxon>
        <taxon>Paenibacillus</taxon>
    </lineage>
</organism>
<evidence type="ECO:0000256" key="2">
    <source>
        <dbReference type="ARBA" id="ARBA00022576"/>
    </source>
</evidence>